<evidence type="ECO:0000259" key="3">
    <source>
        <dbReference type="SMART" id="SM00912"/>
    </source>
</evidence>
<dbReference type="InterPro" id="IPR011050">
    <property type="entry name" value="Pectin_lyase_fold/virulence"/>
</dbReference>
<dbReference type="InterPro" id="IPR008638">
    <property type="entry name" value="FhaB/CdiA-like_TPS"/>
</dbReference>
<dbReference type="PATRIC" id="fig|582515.4.peg.1757"/>
<evidence type="ECO:0000313" key="5">
    <source>
        <dbReference type="Proteomes" id="UP000016960"/>
    </source>
</evidence>
<feature type="region of interest" description="Disordered" evidence="1">
    <location>
        <begin position="2348"/>
        <end position="2368"/>
    </location>
</feature>
<dbReference type="Gene3D" id="2.160.20.10">
    <property type="entry name" value="Single-stranded right-handed beta-helix, Pectin lyase-like"/>
    <property type="match status" value="1"/>
</dbReference>
<reference evidence="4 5" key="1">
    <citation type="submission" date="2013-05" db="EMBL/GenBank/DDBJ databases">
        <title>Draft genome sequence of Rubidibacter lacunae KORDI 51-2.</title>
        <authorList>
            <person name="Choi D.H."/>
            <person name="Noh J.H."/>
            <person name="Kwon K.-K."/>
            <person name="Lee J.-H."/>
            <person name="Ryu J.-Y."/>
        </authorList>
    </citation>
    <scope>NUCLEOTIDE SEQUENCE [LARGE SCALE GENOMIC DNA]</scope>
    <source>
        <strain evidence="4 5">KORDI 51-2</strain>
    </source>
</reference>
<dbReference type="SUPFAM" id="SSF51126">
    <property type="entry name" value="Pectin lyase-like"/>
    <property type="match status" value="1"/>
</dbReference>
<dbReference type="Proteomes" id="UP000016960">
    <property type="component" value="Unassembled WGS sequence"/>
</dbReference>
<keyword evidence="5" id="KW-1185">Reference proteome</keyword>
<dbReference type="EMBL" id="ASSJ01000041">
    <property type="protein sequence ID" value="ERN41712.1"/>
    <property type="molecule type" value="Genomic_DNA"/>
</dbReference>
<keyword evidence="2" id="KW-0732">Signal</keyword>
<feature type="compositionally biased region" description="Low complexity" evidence="1">
    <location>
        <begin position="2527"/>
        <end position="2540"/>
    </location>
</feature>
<feature type="region of interest" description="Disordered" evidence="1">
    <location>
        <begin position="2140"/>
        <end position="2161"/>
    </location>
</feature>
<dbReference type="NCBIfam" id="TIGR01901">
    <property type="entry name" value="adhes_NPXG"/>
    <property type="match status" value="1"/>
</dbReference>
<feature type="region of interest" description="Disordered" evidence="1">
    <location>
        <begin position="2511"/>
        <end position="2548"/>
    </location>
</feature>
<dbReference type="STRING" id="582515.KR51_00015570"/>
<name>U5DLG0_9CHRO</name>
<dbReference type="eggNOG" id="COG4995">
    <property type="taxonomic scope" value="Bacteria"/>
</dbReference>
<dbReference type="Pfam" id="PF05860">
    <property type="entry name" value="TPS"/>
    <property type="match status" value="1"/>
</dbReference>
<evidence type="ECO:0000256" key="1">
    <source>
        <dbReference type="SAM" id="MobiDB-lite"/>
    </source>
</evidence>
<protein>
    <submittedName>
        <fullName evidence="4">Filamentous hemagglutinin family N-terminal domain protein</fullName>
    </submittedName>
</protein>
<dbReference type="SMART" id="SM00912">
    <property type="entry name" value="Haemagg_act"/>
    <property type="match status" value="1"/>
</dbReference>
<dbReference type="eggNOG" id="COG2911">
    <property type="taxonomic scope" value="Bacteria"/>
</dbReference>
<feature type="region of interest" description="Disordered" evidence="1">
    <location>
        <begin position="1425"/>
        <end position="1447"/>
    </location>
</feature>
<feature type="region of interest" description="Disordered" evidence="1">
    <location>
        <begin position="2069"/>
        <end position="2091"/>
    </location>
</feature>
<evidence type="ECO:0000313" key="4">
    <source>
        <dbReference type="EMBL" id="ERN41712.1"/>
    </source>
</evidence>
<sequence>MNSIAKKSLAWLLALVPALAIAAPAGAQNGTPSIVEAADGTATVVMPDGNRYTISGGTLSGDGSNLFHSFREFGLKPHEIATFLSNPNIRNILSRVTGGNASVIRGLLEVSGGNSNLFLINPAGIIFGPEARLNVPGDFTAATATGIGFEDGGWFNASGANDYTNLGGDPNVFAFNAQSGAIVNAGELSVADGHGLLLLGSSVANTGTLSADDGRVTLAAVEGTNRVRVSLPGHLLSLEIEVQPDQIVTANHLPELLTGSGSDVATGLTAAGQTVAVDATGQLVPGGPGSAIASGTIEAAGVQVFGDTVAVVGADIDASGNWGGGVVLIGGDARGVGPLPTAERVFVDAESTIAADALVNGEGGKVVIWADGVAGFSGEISARGAGAGNAGGFVEVSGREELFVNGRIDASAPAGSDGTILLDPRNIFIVAEADAPDNGELSDNQILFADGGPTTDFTISDVALTSLMGNVVLEAQNNISAEAAAVLDLGQITGESISFSAGNDIILNTDISTQGGDVVLTATNNITTQNISTEGGDVVLTATNSNIATQNIATTSIAPGDSGVVDLTAGGAIATGTISTSSSGGNAGIVDLDAGTGITVVGGIDASASTAAAGNVFLLADDGDILTTDIQTTGAGGNGGDVTIFAVDGSILASNIATGSSNGIGGNIDLTAGGAAGSIDTTAGTLDTSTGSSAAAGEVSLLTNAGGEIRTGAIVTRSSGGLSGNVSLDVLAGSGAIDTRGGNIDTGSTGGTGGGVFLTTNGNINTLGIVTGGDIGSGTIVLTSTNGNVDTSFGTLNTTAGSNSAPIVLSAGGELFAGGIVTSGTGGGVTFTGSEIDFVGGTDSIIATGNVVAISPANATQDIDLRGRNVDSSLALTFTDLAAIAEGAAQITIGRVDGSGTLTAIDPLTFDDPVLLQMPAGSIAIDTDIAGVDDASITLQGLQTTLAGDIVTEGDSIVIESNILVDSSSILDTNELDGGDVLVTGTVDAVDGDEEFSIVSGLGTTTLQSSVGSTTPVASFGAAGNTVTLGGDVIANNDIALAGNEIDLLGTTINSSGVLLLSPALPEQPIALGGTDNTTPALDLTADELDVLGSDFAAIVIGNPVGSGTLSVLAPIDFSAPLTLQSPNGSLAIGGQITGFDDASVTLIGSGSTTTLNADIRTEGNAIAIDDNTIVAADVTLDTTLNDQPGAAILIAGDVSGLTGTEAFDVIAGIGDITVNGAIANLGAIDFNSSGTTTLFGAIASQSLNMSGGGTTLLGGGSIVTSGDQIYDDAILLTASLAVESGGDLRFNSSIDGTVPGAQHLSANSSGVTQFGAVGALVPLDFVVTDTPGTTQLNGNITVTGTLTFGDPVQIDSNIALAAGGDISFASSIDSQTGETNDLAIASSLGDITLGDNVGRLEPLGELALVSPGITRATGTIAADGLTTDPAGTTQLDGGSVTTTGNQTFGDPVTTAPDTILTGNAIAFNADVVAGGSLTLNATTAVAFPLGGTVTGTGGTLGIAPQTPESDIVLEALAPPALSVTGLSGVDGFEMLEIGRADGTGTIATGSSVVLNDSVLLQSPGGTIDILNDLTLGDGAAIALEGDTRLGAALTTSGTPILLSDLTLTGDALLNTLGSGASGADVIVTGTITGSGSENLAATTGTGNATFGGAIADVGLITVSSSGTTSFGDVTAAELVTDPGGITQLDGDVTVSGSQTYGDRVVIASTIELTAGNVIGFPDSLDVGDNGLILTSDGAIAFGSVDSVTGTGTLTLQTADPSRDVLIGGSDPNALSFPTFDALADGFASLEIGRSDSTGNLTVATPTTFTDPTTLRAADFTIAASLIGTDNASITLIGSFSTIDLNADIITNNTDIFLDDNVIVGTDATLSTGSGGGGNVTITGTVDAATPGGQSLTIAAGDGSVDVQAAIGSSAALTSFFASGSEIVLSRATVNNAIALIGDEIDLLGPVAGDTIALNNRTVGRGITLGMVGGNNGGDPNPETLDLTADDLAALTDGFTSISIGGGTTGSISVALGDTANFTDPTSLEGSSIAADGTIAGTGDASFAIAANQDLAVSTVTTQGGSIDLTNTASDSSGTTTASGSLQSQGGDISAVAENSTIDFSGAAIDTTSPSLPGGDVALEGGLEVRSGAIATGGGDVSIASNGSIDTTGGTIDTTPTPVSEIGFPDAGDIALTAETEIVTGNLDARGTIADSLPGNITIASSSGNIDTSSGTLDASADEGSGGTIALSAGGRTDTGAIVSRSRFNAGGTIVSTSATGFSASGEIDTSSDVGLSGGTISISTAEGDINTLRLNASGGEGSGGNVSLFSSSSDGNIVVGSIDASGGSGGGTVDIETPGFVRITDTLPNADPNADPVSISTSSSDGDGGAITIRHGGNGEIPFIVGDSELNGSEGVPTSGDFTIEPGSYLFTEVQGNVAIISVDDVDPDITDSGDPETPLLPANTEANPLRQEQRPVTQNLAFRSDLQDEILTIEDAREILQVIERATGIKSALLYVNFAPAAIAGETASRAPAISTQRTLTAALPTDPTSESTGTTPDDPTPSPELHAQVTDIADRKLAGDFQRIEAQFTNDFENFLSLPEEKASPTLTPPYRDDDRLEILLVTPDSPPKRLVVPDATRAEVLELAQTMYGFVSDPRFIGTDDYLEPSQQLYNWMLAPLAADLVANEIDNLLFIMPRGLRLLPVAALHDGEQFVAQRYSAGLAPSLSLNDNLYRDVKDLRVYAVGASEFPGEQEQVPLPAVSVEVPAIATRLWRGDSVLNEDFTIENFQAERRSNPTGIIHLATHADFRFDDPNDIYIQFYDERLRLDRIRDLSLNEPPVELMVLSACRTAVGNESYELGFAGLAVQAGVKTVVASLWYVGDTGTLGLMTEFYNQLNTAPIKAEALQLAQVALIEGAVSKVDGDVVGPSGTYALPEAAAAIEEDLSHPFYWASFTAIGSPW</sequence>
<evidence type="ECO:0000256" key="2">
    <source>
        <dbReference type="SAM" id="SignalP"/>
    </source>
</evidence>
<feature type="compositionally biased region" description="Low complexity" evidence="1">
    <location>
        <begin position="2359"/>
        <end position="2368"/>
    </location>
</feature>
<dbReference type="Pfam" id="PF12770">
    <property type="entry name" value="CHAT"/>
    <property type="match status" value="1"/>
</dbReference>
<feature type="compositionally biased region" description="Polar residues" evidence="1">
    <location>
        <begin position="1430"/>
        <end position="1447"/>
    </location>
</feature>
<dbReference type="InParanoid" id="U5DLG0"/>
<dbReference type="RefSeq" id="WP_022606260.1">
    <property type="nucleotide sequence ID" value="NZ_ASSJ01000041.1"/>
</dbReference>
<feature type="chain" id="PRO_5004659340" evidence="2">
    <location>
        <begin position="23"/>
        <end position="2943"/>
    </location>
</feature>
<dbReference type="InterPro" id="IPR012334">
    <property type="entry name" value="Pectin_lyas_fold"/>
</dbReference>
<dbReference type="OrthoDB" id="433405at2"/>
<feature type="signal peptide" evidence="2">
    <location>
        <begin position="1"/>
        <end position="22"/>
    </location>
</feature>
<accession>U5DLG0</accession>
<proteinExistence type="predicted"/>
<feature type="domain" description="Filamentous haemagglutinin FhaB/tRNA nuclease CdiA-like TPS" evidence="3">
    <location>
        <begin position="36"/>
        <end position="150"/>
    </location>
</feature>
<dbReference type="eggNOG" id="COG3210">
    <property type="taxonomic scope" value="Bacteria"/>
</dbReference>
<gene>
    <name evidence="4" type="ORF">KR51_00015570</name>
</gene>
<comment type="caution">
    <text evidence="4">The sequence shown here is derived from an EMBL/GenBank/DDBJ whole genome shotgun (WGS) entry which is preliminary data.</text>
</comment>
<feature type="compositionally biased region" description="Low complexity" evidence="1">
    <location>
        <begin position="2072"/>
        <end position="2091"/>
    </location>
</feature>
<organism evidence="4 5">
    <name type="scientific">Rubidibacter lacunae KORDI 51-2</name>
    <dbReference type="NCBI Taxonomy" id="582515"/>
    <lineage>
        <taxon>Bacteria</taxon>
        <taxon>Bacillati</taxon>
        <taxon>Cyanobacteriota</taxon>
        <taxon>Cyanophyceae</taxon>
        <taxon>Oscillatoriophycideae</taxon>
        <taxon>Chroococcales</taxon>
        <taxon>Aphanothecaceae</taxon>
        <taxon>Rubidibacter</taxon>
    </lineage>
</organism>
<feature type="compositionally biased region" description="Low complexity" evidence="1">
    <location>
        <begin position="2149"/>
        <end position="2161"/>
    </location>
</feature>
<dbReference type="InterPro" id="IPR024983">
    <property type="entry name" value="CHAT_dom"/>
</dbReference>